<sequence length="470" mass="52899">MVPPSFSLPPQQLAEIFPFHLVFNRHKEIVQIGDVLQRSCPGLSVGSQIEEHFRFNRPTVAVEFDAIRKQSHALFLLESVHNGMQLKGQIVYVEESDVIFFLGSLWVTDIADLKPLKIKLKDFAIHDPIGDFLFLLQAQNTVVSDAKKLANQLTQQQSELQEALKVKEELAATAEAQSLKLERTLLKLREAQIQLIQAEKMSSLGQLVAGVAHEINNPVSFIYSNLNPAKEYTQYLLELIRLYQKFYPNPAGEIQKHSEDIDLNFIIEDMPKVLESMNNGADRIRQIVLSLRNFARLDESGMKRVNIHEGINSALLILQHRLKSKKEHPDIEIVKEFGVLPPVECDAGQLNQVFINLIANAIDAFKESAASGKIIDAPRITIRTEAAHPYYVMVRIADNGLGMIEEMKKRIFNPFFTTKSGGKRTGLGLSISYHIVQKHKGILRCVSSPGKGTEFWIKIPVRQHLGMSAG</sequence>
<dbReference type="InterPro" id="IPR003594">
    <property type="entry name" value="HATPase_dom"/>
</dbReference>
<dbReference type="EMBL" id="JAMPKK010000012">
    <property type="protein sequence ID" value="MEP0864320.1"/>
    <property type="molecule type" value="Genomic_DNA"/>
</dbReference>
<dbReference type="Gene3D" id="1.10.287.130">
    <property type="match status" value="1"/>
</dbReference>
<evidence type="ECO:0000256" key="3">
    <source>
        <dbReference type="ARBA" id="ARBA00022741"/>
    </source>
</evidence>
<evidence type="ECO:0000256" key="2">
    <source>
        <dbReference type="ARBA" id="ARBA00022553"/>
    </source>
</evidence>
<keyword evidence="5" id="KW-0902">Two-component regulatory system</keyword>
<evidence type="ECO:0000256" key="5">
    <source>
        <dbReference type="ARBA" id="ARBA00023012"/>
    </source>
</evidence>
<dbReference type="InterPro" id="IPR036097">
    <property type="entry name" value="HisK_dim/P_sf"/>
</dbReference>
<accession>A0ABV0JM24</accession>
<evidence type="ECO:0000256" key="4">
    <source>
        <dbReference type="ARBA" id="ARBA00022777"/>
    </source>
</evidence>
<dbReference type="InterPro" id="IPR036890">
    <property type="entry name" value="HATPase_C_sf"/>
</dbReference>
<dbReference type="Gene3D" id="3.30.450.260">
    <property type="entry name" value="Haem NO binding associated domain"/>
    <property type="match status" value="1"/>
</dbReference>
<comment type="catalytic activity">
    <reaction evidence="1">
        <text>ATP + protein L-histidine = ADP + protein N-phospho-L-histidine.</text>
        <dbReference type="EC" id="2.7.13.3"/>
    </reaction>
</comment>
<evidence type="ECO:0000313" key="10">
    <source>
        <dbReference type="Proteomes" id="UP001442494"/>
    </source>
</evidence>
<dbReference type="RefSeq" id="WP_190420999.1">
    <property type="nucleotide sequence ID" value="NZ_JAMPKK010000012.1"/>
</dbReference>
<dbReference type="SMART" id="SM00387">
    <property type="entry name" value="HATPase_c"/>
    <property type="match status" value="1"/>
</dbReference>
<dbReference type="GO" id="GO:0005524">
    <property type="term" value="F:ATP binding"/>
    <property type="evidence" value="ECO:0007669"/>
    <property type="project" value="UniProtKB-KW"/>
</dbReference>
<dbReference type="Pfam" id="PF07701">
    <property type="entry name" value="HNOBA"/>
    <property type="match status" value="1"/>
</dbReference>
<keyword evidence="3" id="KW-0547">Nucleotide-binding</keyword>
<evidence type="ECO:0000256" key="6">
    <source>
        <dbReference type="ARBA" id="ARBA00023293"/>
    </source>
</evidence>
<evidence type="ECO:0000256" key="7">
    <source>
        <dbReference type="SAM" id="Coils"/>
    </source>
</evidence>
<keyword evidence="4" id="KW-0808">Transferase</keyword>
<dbReference type="InterPro" id="IPR004358">
    <property type="entry name" value="Sig_transdc_His_kin-like_C"/>
</dbReference>
<dbReference type="PRINTS" id="PR00344">
    <property type="entry name" value="BCTRLSENSOR"/>
</dbReference>
<keyword evidence="10" id="KW-1185">Reference proteome</keyword>
<keyword evidence="9" id="KW-0067">ATP-binding</keyword>
<proteinExistence type="predicted"/>
<dbReference type="PROSITE" id="PS50109">
    <property type="entry name" value="HIS_KIN"/>
    <property type="match status" value="1"/>
</dbReference>
<dbReference type="Gene3D" id="3.30.565.10">
    <property type="entry name" value="Histidine kinase-like ATPase, C-terminal domain"/>
    <property type="match status" value="1"/>
</dbReference>
<dbReference type="PANTHER" id="PTHR43065">
    <property type="entry name" value="SENSOR HISTIDINE KINASE"/>
    <property type="match status" value="1"/>
</dbReference>
<feature type="coiled-coil region" evidence="7">
    <location>
        <begin position="143"/>
        <end position="201"/>
    </location>
</feature>
<dbReference type="InterPro" id="IPR003661">
    <property type="entry name" value="HisK_dim/P_dom"/>
</dbReference>
<dbReference type="InterPro" id="IPR042463">
    <property type="entry name" value="HNOB_dom_associated_sf"/>
</dbReference>
<dbReference type="InterPro" id="IPR005467">
    <property type="entry name" value="His_kinase_dom"/>
</dbReference>
<gene>
    <name evidence="9" type="ORF">NDI37_07540</name>
</gene>
<name>A0ABV0JM24_9CYAN</name>
<comment type="caution">
    <text evidence="9">The sequence shown here is derived from an EMBL/GenBank/DDBJ whole genome shotgun (WGS) entry which is preliminary data.</text>
</comment>
<reference evidence="9 10" key="1">
    <citation type="submission" date="2022-04" db="EMBL/GenBank/DDBJ databases">
        <title>Positive selection, recombination, and allopatry shape intraspecific diversity of widespread and dominant cyanobacteria.</title>
        <authorList>
            <person name="Wei J."/>
            <person name="Shu W."/>
            <person name="Hu C."/>
        </authorList>
    </citation>
    <scope>NUCLEOTIDE SEQUENCE [LARGE SCALE GENOMIC DNA]</scope>
    <source>
        <strain evidence="9 10">GB2-A5</strain>
    </source>
</reference>
<dbReference type="PANTHER" id="PTHR43065:SF50">
    <property type="entry name" value="HISTIDINE KINASE"/>
    <property type="match status" value="1"/>
</dbReference>
<evidence type="ECO:0000256" key="1">
    <source>
        <dbReference type="ARBA" id="ARBA00000085"/>
    </source>
</evidence>
<keyword evidence="7" id="KW-0175">Coiled coil</keyword>
<feature type="domain" description="Histidine kinase" evidence="8">
    <location>
        <begin position="210"/>
        <end position="463"/>
    </location>
</feature>
<keyword evidence="2" id="KW-0597">Phosphoprotein</keyword>
<protein>
    <submittedName>
        <fullName evidence="9">ATP-binding protein</fullName>
    </submittedName>
</protein>
<dbReference type="CDD" id="cd00082">
    <property type="entry name" value="HisKA"/>
    <property type="match status" value="1"/>
</dbReference>
<dbReference type="SUPFAM" id="SSF55874">
    <property type="entry name" value="ATPase domain of HSP90 chaperone/DNA topoisomerase II/histidine kinase"/>
    <property type="match status" value="1"/>
</dbReference>
<keyword evidence="4" id="KW-0418">Kinase</keyword>
<evidence type="ECO:0000313" key="9">
    <source>
        <dbReference type="EMBL" id="MEP0864320.1"/>
    </source>
</evidence>
<dbReference type="SUPFAM" id="SSF47384">
    <property type="entry name" value="Homodimeric domain of signal transducing histidine kinase"/>
    <property type="match status" value="1"/>
</dbReference>
<evidence type="ECO:0000259" key="8">
    <source>
        <dbReference type="PROSITE" id="PS50109"/>
    </source>
</evidence>
<organism evidence="9 10">
    <name type="scientific">Funiculus sociatus GB2-A5</name>
    <dbReference type="NCBI Taxonomy" id="2933946"/>
    <lineage>
        <taxon>Bacteria</taxon>
        <taxon>Bacillati</taxon>
        <taxon>Cyanobacteriota</taxon>
        <taxon>Cyanophyceae</taxon>
        <taxon>Coleofasciculales</taxon>
        <taxon>Coleofasciculaceae</taxon>
        <taxon>Funiculus</taxon>
    </lineage>
</organism>
<dbReference type="Pfam" id="PF02518">
    <property type="entry name" value="HATPase_c"/>
    <property type="match status" value="1"/>
</dbReference>
<dbReference type="InterPro" id="IPR011645">
    <property type="entry name" value="HNOB_dom_associated"/>
</dbReference>
<dbReference type="Proteomes" id="UP001442494">
    <property type="component" value="Unassembled WGS sequence"/>
</dbReference>
<keyword evidence="6" id="KW-0141">cGMP biosynthesis</keyword>